<dbReference type="OrthoDB" id="7553975at2759"/>
<dbReference type="EMBL" id="GL448199">
    <property type="protein sequence ID" value="EFN85137.1"/>
    <property type="molecule type" value="Genomic_DNA"/>
</dbReference>
<dbReference type="Proteomes" id="UP000008237">
    <property type="component" value="Unassembled WGS sequence"/>
</dbReference>
<dbReference type="InParanoid" id="E2BGP2"/>
<dbReference type="AlphaFoldDB" id="E2BGP2"/>
<keyword evidence="2" id="KW-1185">Reference proteome</keyword>
<name>E2BGP2_HARSA</name>
<sequence length="104" mass="12270">MSNSKKKKSYKAFLEPEFRASQVNRQTYQRWMTHVTKGNTILEHSELRNEEAVGTLTDLNQRSQYELNTTAIDVSSNENEDTRNWNEIIHDENSEKEECDRNMS</sequence>
<evidence type="ECO:0000313" key="1">
    <source>
        <dbReference type="EMBL" id="EFN85137.1"/>
    </source>
</evidence>
<organism evidence="2">
    <name type="scientific">Harpegnathos saltator</name>
    <name type="common">Jerdon's jumping ant</name>
    <dbReference type="NCBI Taxonomy" id="610380"/>
    <lineage>
        <taxon>Eukaryota</taxon>
        <taxon>Metazoa</taxon>
        <taxon>Ecdysozoa</taxon>
        <taxon>Arthropoda</taxon>
        <taxon>Hexapoda</taxon>
        <taxon>Insecta</taxon>
        <taxon>Pterygota</taxon>
        <taxon>Neoptera</taxon>
        <taxon>Endopterygota</taxon>
        <taxon>Hymenoptera</taxon>
        <taxon>Apocrita</taxon>
        <taxon>Aculeata</taxon>
        <taxon>Formicoidea</taxon>
        <taxon>Formicidae</taxon>
        <taxon>Ponerinae</taxon>
        <taxon>Ponerini</taxon>
        <taxon>Harpegnathos</taxon>
    </lineage>
</organism>
<proteinExistence type="predicted"/>
<evidence type="ECO:0000313" key="2">
    <source>
        <dbReference type="Proteomes" id="UP000008237"/>
    </source>
</evidence>
<accession>E2BGP2</accession>
<gene>
    <name evidence="1" type="ORF">EAI_10668</name>
</gene>
<protein>
    <submittedName>
        <fullName evidence="1">Uncharacterized protein</fullName>
    </submittedName>
</protein>
<reference evidence="1 2" key="1">
    <citation type="journal article" date="2010" name="Science">
        <title>Genomic comparison of the ants Camponotus floridanus and Harpegnathos saltator.</title>
        <authorList>
            <person name="Bonasio R."/>
            <person name="Zhang G."/>
            <person name="Ye C."/>
            <person name="Mutti N.S."/>
            <person name="Fang X."/>
            <person name="Qin N."/>
            <person name="Donahue G."/>
            <person name="Yang P."/>
            <person name="Li Q."/>
            <person name="Li C."/>
            <person name="Zhang P."/>
            <person name="Huang Z."/>
            <person name="Berger S.L."/>
            <person name="Reinberg D."/>
            <person name="Wang J."/>
            <person name="Liebig J."/>
        </authorList>
    </citation>
    <scope>NUCLEOTIDE SEQUENCE [LARGE SCALE GENOMIC DNA]</scope>
    <source>
        <strain evidence="1 2">R22 G/1</strain>
    </source>
</reference>